<dbReference type="InterPro" id="IPR016161">
    <property type="entry name" value="Ald_DH/histidinol_DH"/>
</dbReference>
<dbReference type="Pfam" id="PF00171">
    <property type="entry name" value="Aldedh"/>
    <property type="match status" value="1"/>
</dbReference>
<accession>A0A7S7M999</accession>
<proteinExistence type="predicted"/>
<dbReference type="EMBL" id="CP063767">
    <property type="protein sequence ID" value="QOY61070.1"/>
    <property type="molecule type" value="Genomic_DNA"/>
</dbReference>
<evidence type="ECO:0000256" key="1">
    <source>
        <dbReference type="ARBA" id="ARBA00023002"/>
    </source>
</evidence>
<protein>
    <submittedName>
        <fullName evidence="3">Acetaldehyde dehydrogenase (Acetylating)</fullName>
        <ecNumber evidence="3">1.2.1.10</ecNumber>
    </submittedName>
</protein>
<name>A0A7S7M999_9ACTN</name>
<dbReference type="InterPro" id="IPR016163">
    <property type="entry name" value="Ald_DH_C"/>
</dbReference>
<evidence type="ECO:0000313" key="4">
    <source>
        <dbReference type="Proteomes" id="UP000593735"/>
    </source>
</evidence>
<dbReference type="EC" id="1.2.1.10" evidence="3"/>
<sequence length="560" mass="59497">MEEYDYDLKSIQAARDLARKGKVAANQLATFNAEQIDRILRSMVEAAEKNAVTLAKMAVEETTFGNVHDKIYKNHMASGLLYENIKDKKTIGVIDVDEKKQVITIADPLGLLLGIVPSTNPTSTVFYKSMIALKSRNAIVFSPHPKAIKCTSLAIKIMEEAAVAAGAPDNVIQGVSLATMAATNELMHAPEVSTIIATGGPGMVKAAYSSGKPALGVGAGNSPSYIERTANVRQAVKQIIASKTFDYGTICASEQSIVCETCNRDEVISELKQQGGYFMTEEECSKVCKLLFRNGHAMSPNFVGHSPQSIAQAAGISVPEGTKVLIGEQHGVGDKWPLSYEKLTTVLGFYTVSNWEEACDLCIQLLQNGIGHTFNIHTEDKEIVRKFSVKPASRILINTGGTQGGTGLSTGLDVALTLGCGSWGGSSISENVGPEHLINTKHVANGIIEPYEVAAQDKVFAKYHPELVADYALCDSSAGCCCEPSKHTLDMPVGTGGHSTAGIDMPVGHNTSGIGYSLGCNSCGGPAPTESTKDLSDVIDADELKKMVTELVAAFRGSDD</sequence>
<keyword evidence="1 3" id="KW-0560">Oxidoreductase</keyword>
<feature type="domain" description="Aldehyde dehydrogenase" evidence="2">
    <location>
        <begin position="10"/>
        <end position="274"/>
    </location>
</feature>
<dbReference type="AlphaFoldDB" id="A0A7S7M999"/>
<evidence type="ECO:0000313" key="3">
    <source>
        <dbReference type="EMBL" id="QOY61070.1"/>
    </source>
</evidence>
<organism evidence="3 4">
    <name type="scientific">Thermophilibacter immobilis</name>
    <dbReference type="NCBI Taxonomy" id="2779519"/>
    <lineage>
        <taxon>Bacteria</taxon>
        <taxon>Bacillati</taxon>
        <taxon>Actinomycetota</taxon>
        <taxon>Coriobacteriia</taxon>
        <taxon>Coriobacteriales</taxon>
        <taxon>Atopobiaceae</taxon>
        <taxon>Thermophilibacter</taxon>
    </lineage>
</organism>
<dbReference type="Gene3D" id="3.40.605.10">
    <property type="entry name" value="Aldehyde Dehydrogenase, Chain A, domain 1"/>
    <property type="match status" value="1"/>
</dbReference>
<dbReference type="CDD" id="cd07122">
    <property type="entry name" value="ALDH_F20_ACDH"/>
    <property type="match status" value="1"/>
</dbReference>
<dbReference type="NCBIfam" id="TIGR02518">
    <property type="entry name" value="EutH_ACDH"/>
    <property type="match status" value="1"/>
</dbReference>
<keyword evidence="4" id="KW-1185">Reference proteome</keyword>
<dbReference type="Gene3D" id="3.40.309.10">
    <property type="entry name" value="Aldehyde Dehydrogenase, Chain A, domain 2"/>
    <property type="match status" value="1"/>
</dbReference>
<dbReference type="Proteomes" id="UP000593735">
    <property type="component" value="Chromosome"/>
</dbReference>
<dbReference type="InterPro" id="IPR013357">
    <property type="entry name" value="Acetaldehyde_DH_acetylating"/>
</dbReference>
<gene>
    <name evidence="3" type="ORF">INP52_02365</name>
</gene>
<dbReference type="RefSeq" id="WP_194372093.1">
    <property type="nucleotide sequence ID" value="NZ_CP063767.1"/>
</dbReference>
<dbReference type="InterPro" id="IPR016162">
    <property type="entry name" value="Ald_DH_N"/>
</dbReference>
<dbReference type="PANTHER" id="PTHR11699">
    <property type="entry name" value="ALDEHYDE DEHYDROGENASE-RELATED"/>
    <property type="match status" value="1"/>
</dbReference>
<dbReference type="KEGG" id="tio:INP52_02365"/>
<evidence type="ECO:0000259" key="2">
    <source>
        <dbReference type="Pfam" id="PF00171"/>
    </source>
</evidence>
<dbReference type="SUPFAM" id="SSF53720">
    <property type="entry name" value="ALDH-like"/>
    <property type="match status" value="1"/>
</dbReference>
<dbReference type="GO" id="GO:0008774">
    <property type="term" value="F:acetaldehyde dehydrogenase (acetylating) activity"/>
    <property type="evidence" value="ECO:0007669"/>
    <property type="project" value="UniProtKB-EC"/>
</dbReference>
<dbReference type="InterPro" id="IPR015590">
    <property type="entry name" value="Aldehyde_DH_dom"/>
</dbReference>
<reference evidence="3 4" key="1">
    <citation type="submission" date="2020-10" db="EMBL/GenBank/DDBJ databases">
        <title>Olsenella immobilis sp.nov., isolated from the mud in a fermentation cellar used for the production of Chinese strong-flavoured liquor.</title>
        <authorList>
            <person name="Lu L."/>
        </authorList>
    </citation>
    <scope>NUCLEOTIDE SEQUENCE [LARGE SCALE GENOMIC DNA]</scope>
    <source>
        <strain evidence="3 4">LZLJ-2</strain>
    </source>
</reference>